<reference evidence="1 2" key="1">
    <citation type="submission" date="2020-10" db="EMBL/GenBank/DDBJ databases">
        <title>The Coptis chinensis genome and diversification of protoberbering-type alkaloids.</title>
        <authorList>
            <person name="Wang B."/>
            <person name="Shu S."/>
            <person name="Song C."/>
            <person name="Liu Y."/>
        </authorList>
    </citation>
    <scope>NUCLEOTIDE SEQUENCE [LARGE SCALE GENOMIC DNA]</scope>
    <source>
        <strain evidence="1">HL-2020</strain>
        <tissue evidence="1">Leaf</tissue>
    </source>
</reference>
<dbReference type="Pfam" id="PF05176">
    <property type="entry name" value="ATP-synt_10"/>
    <property type="match status" value="1"/>
</dbReference>
<evidence type="ECO:0000313" key="1">
    <source>
        <dbReference type="EMBL" id="KAF9597305.1"/>
    </source>
</evidence>
<proteinExistence type="predicted"/>
<dbReference type="PANTHER" id="PTHR28106">
    <property type="entry name" value="MITOCHONDRIAL ATPASE COMPLEX SUBUNIT ATP10"/>
    <property type="match status" value="1"/>
</dbReference>
<accession>A0A835HBJ0</accession>
<comment type="caution">
    <text evidence="1">The sequence shown here is derived from an EMBL/GenBank/DDBJ whole genome shotgun (WGS) entry which is preliminary data.</text>
</comment>
<organism evidence="1 2">
    <name type="scientific">Coptis chinensis</name>
    <dbReference type="NCBI Taxonomy" id="261450"/>
    <lineage>
        <taxon>Eukaryota</taxon>
        <taxon>Viridiplantae</taxon>
        <taxon>Streptophyta</taxon>
        <taxon>Embryophyta</taxon>
        <taxon>Tracheophyta</taxon>
        <taxon>Spermatophyta</taxon>
        <taxon>Magnoliopsida</taxon>
        <taxon>Ranunculales</taxon>
        <taxon>Ranunculaceae</taxon>
        <taxon>Coptidoideae</taxon>
        <taxon>Coptis</taxon>
    </lineage>
</organism>
<keyword evidence="2" id="KW-1185">Reference proteome</keyword>
<protein>
    <recommendedName>
        <fullName evidence="3">AT1G08220-like protein</fullName>
    </recommendedName>
</protein>
<dbReference type="OrthoDB" id="17089at2759"/>
<name>A0A835HBJ0_9MAGN</name>
<sequence>MVKTIPSLFEVVSGLNANLAKISIMGVGEVENIEKEAIEALYAEISLANSPIVHFTKQAMIYSWRTPFMDAFSASNDVQIYEVSLIDSWFLSLNLVKRLLLLIMRKPKTDEPNNALQRQIGYVFGDHYYVRKELKILNLLTGYIFLLDRFGRIRWQGTGLATEEELASLKSCASLLLEEK</sequence>
<dbReference type="GO" id="GO:0005743">
    <property type="term" value="C:mitochondrial inner membrane"/>
    <property type="evidence" value="ECO:0007669"/>
    <property type="project" value="TreeGrafter"/>
</dbReference>
<dbReference type="EMBL" id="JADFTS010000007">
    <property type="protein sequence ID" value="KAF9597305.1"/>
    <property type="molecule type" value="Genomic_DNA"/>
</dbReference>
<dbReference type="GO" id="GO:0033615">
    <property type="term" value="P:mitochondrial proton-transporting ATP synthase complex assembly"/>
    <property type="evidence" value="ECO:0007669"/>
    <property type="project" value="TreeGrafter"/>
</dbReference>
<evidence type="ECO:0008006" key="3">
    <source>
        <dbReference type="Google" id="ProtNLM"/>
    </source>
</evidence>
<dbReference type="Proteomes" id="UP000631114">
    <property type="component" value="Unassembled WGS sequence"/>
</dbReference>
<dbReference type="AlphaFoldDB" id="A0A835HBJ0"/>
<evidence type="ECO:0000313" key="2">
    <source>
        <dbReference type="Proteomes" id="UP000631114"/>
    </source>
</evidence>
<gene>
    <name evidence="1" type="ORF">IFM89_017089</name>
</gene>
<dbReference type="InterPro" id="IPR007849">
    <property type="entry name" value="ATP10"/>
</dbReference>
<dbReference type="PANTHER" id="PTHR28106:SF1">
    <property type="entry name" value="MITOCHONDRIAL ATPASE COMPLEX SUBUNIT ATP10"/>
    <property type="match status" value="1"/>
</dbReference>